<dbReference type="InterPro" id="IPR010427">
    <property type="entry name" value="DUF1023"/>
</dbReference>
<reference evidence="7" key="1">
    <citation type="journal article" date="2019" name="Int. J. Syst. Evol. Microbiol.">
        <title>The Global Catalogue of Microorganisms (GCM) 10K type strain sequencing project: providing services to taxonomists for standard genome sequencing and annotation.</title>
        <authorList>
            <consortium name="The Broad Institute Genomics Platform"/>
            <consortium name="The Broad Institute Genome Sequencing Center for Infectious Disease"/>
            <person name="Wu L."/>
            <person name="Ma J."/>
        </authorList>
    </citation>
    <scope>NUCLEOTIDE SEQUENCE [LARGE SCALE GENOMIC DNA]</scope>
    <source>
        <strain evidence="7">JCM 16904</strain>
    </source>
</reference>
<dbReference type="SUPFAM" id="SSF53335">
    <property type="entry name" value="S-adenosyl-L-methionine-dependent methyltransferases"/>
    <property type="match status" value="1"/>
</dbReference>
<dbReference type="PANTHER" id="PTHR43464">
    <property type="entry name" value="METHYLTRANSFERASE"/>
    <property type="match status" value="1"/>
</dbReference>
<organism evidence="6 7">
    <name type="scientific">Nonomuraea antimicrobica</name>
    <dbReference type="NCBI Taxonomy" id="561173"/>
    <lineage>
        <taxon>Bacteria</taxon>
        <taxon>Bacillati</taxon>
        <taxon>Actinomycetota</taxon>
        <taxon>Actinomycetes</taxon>
        <taxon>Streptosporangiales</taxon>
        <taxon>Streptosporangiaceae</taxon>
        <taxon>Nonomuraea</taxon>
    </lineage>
</organism>
<feature type="domain" description="DUF1023" evidence="4">
    <location>
        <begin position="304"/>
        <end position="462"/>
    </location>
</feature>
<evidence type="ECO:0000256" key="2">
    <source>
        <dbReference type="ARBA" id="ARBA00022679"/>
    </source>
</evidence>
<evidence type="ECO:0000256" key="1">
    <source>
        <dbReference type="ARBA" id="ARBA00022603"/>
    </source>
</evidence>
<accession>A0ABP7BJR5</accession>
<evidence type="ECO:0000313" key="7">
    <source>
        <dbReference type="Proteomes" id="UP001500902"/>
    </source>
</evidence>
<evidence type="ECO:0000313" key="6">
    <source>
        <dbReference type="EMBL" id="GAA3660535.1"/>
    </source>
</evidence>
<evidence type="ECO:0000259" key="5">
    <source>
        <dbReference type="Pfam" id="PF13649"/>
    </source>
</evidence>
<evidence type="ECO:0008006" key="8">
    <source>
        <dbReference type="Google" id="ProtNLM"/>
    </source>
</evidence>
<comment type="caution">
    <text evidence="6">The sequence shown here is derived from an EMBL/GenBank/DDBJ whole genome shotgun (WGS) entry which is preliminary data.</text>
</comment>
<keyword evidence="1" id="KW-0489">Methyltransferase</keyword>
<dbReference type="InterPro" id="IPR029058">
    <property type="entry name" value="AB_hydrolase_fold"/>
</dbReference>
<dbReference type="Proteomes" id="UP001500902">
    <property type="component" value="Unassembled WGS sequence"/>
</dbReference>
<proteinExistence type="predicted"/>
<dbReference type="Pfam" id="PF06259">
    <property type="entry name" value="Abhydrolase_8"/>
    <property type="match status" value="1"/>
</dbReference>
<dbReference type="InterPro" id="IPR041698">
    <property type="entry name" value="Methyltransf_25"/>
</dbReference>
<evidence type="ECO:0000259" key="4">
    <source>
        <dbReference type="Pfam" id="PF06259"/>
    </source>
</evidence>
<sequence>MNRGAVASRLKDMSGISDRLHRLFFGAVSLLPASVHGRLLRRFFEWVHHVPDPWRYDTEPYELDKYETTLRHLPRRAYRRVLDLGCSEGAFTRRLAGAYPEAECLGVDVSDRAVRRAAAKSGGTARFVALDFLNESPGGTFDLVICAETLYYAGRGERLRLVFERLRSLTVPGGVVVLVHEWPEARHLYRDLDENPSFRRVSEHPYEHPARSYAVTVYERVDPGRPRSRGPVAGDPGAVPSRARMRRFRTLLPAVVLAAGTAAAGRPVMDELPLPSAFTADVLQARYAPHAWSGRQFLARNSTGDGQAIEVVGDLAAARRVIVYVPGSGQSLAAFDDSPESPGRAAHALHDEAATLGPGTAVIGWLGYDTPDLVNPEIATVWPADRGARRLRSLLAALPRTLPISLVCHSYGSLVCARAVAGLPVRDLIVTGSPGLGVTRASDLRTSARIWAALGGNDDVSRPGLLIGPFGFGTDPVRPEFGARVVDGGDARHHTYLRPGTRTLAQITHIAVTGRERAA</sequence>
<keyword evidence="7" id="KW-1185">Reference proteome</keyword>
<evidence type="ECO:0000256" key="3">
    <source>
        <dbReference type="ARBA" id="ARBA00022691"/>
    </source>
</evidence>
<gene>
    <name evidence="6" type="ORF">GCM10022224_024900</name>
</gene>
<dbReference type="SUPFAM" id="SSF53474">
    <property type="entry name" value="alpha/beta-Hydrolases"/>
    <property type="match status" value="1"/>
</dbReference>
<dbReference type="Gene3D" id="3.40.50.1820">
    <property type="entry name" value="alpha/beta hydrolase"/>
    <property type="match status" value="1"/>
</dbReference>
<keyword evidence="2" id="KW-0808">Transferase</keyword>
<dbReference type="Gene3D" id="3.40.50.150">
    <property type="entry name" value="Vaccinia Virus protein VP39"/>
    <property type="match status" value="1"/>
</dbReference>
<dbReference type="Pfam" id="PF13649">
    <property type="entry name" value="Methyltransf_25"/>
    <property type="match status" value="1"/>
</dbReference>
<protein>
    <recommendedName>
        <fullName evidence="8">Methyltransferase domain-containing protein</fullName>
    </recommendedName>
</protein>
<dbReference type="CDD" id="cd02440">
    <property type="entry name" value="AdoMet_MTases"/>
    <property type="match status" value="1"/>
</dbReference>
<dbReference type="PANTHER" id="PTHR43464:SF19">
    <property type="entry name" value="UBIQUINONE BIOSYNTHESIS O-METHYLTRANSFERASE, MITOCHONDRIAL"/>
    <property type="match status" value="1"/>
</dbReference>
<dbReference type="EMBL" id="BAAAZP010000044">
    <property type="protein sequence ID" value="GAA3660535.1"/>
    <property type="molecule type" value="Genomic_DNA"/>
</dbReference>
<name>A0ABP7BJR5_9ACTN</name>
<keyword evidence="3" id="KW-0949">S-adenosyl-L-methionine</keyword>
<dbReference type="InterPro" id="IPR029063">
    <property type="entry name" value="SAM-dependent_MTases_sf"/>
</dbReference>
<feature type="domain" description="Methyltransferase" evidence="5">
    <location>
        <begin position="81"/>
        <end position="174"/>
    </location>
</feature>